<dbReference type="InterPro" id="IPR000477">
    <property type="entry name" value="RT_dom"/>
</dbReference>
<reference evidence="2 3" key="1">
    <citation type="journal article" date="2018" name="Mol. Plant">
        <title>The genome of Artemisia annua provides insight into the evolution of Asteraceae family and artemisinin biosynthesis.</title>
        <authorList>
            <person name="Shen Q."/>
            <person name="Zhang L."/>
            <person name="Liao Z."/>
            <person name="Wang S."/>
            <person name="Yan T."/>
            <person name="Shi P."/>
            <person name="Liu M."/>
            <person name="Fu X."/>
            <person name="Pan Q."/>
            <person name="Wang Y."/>
            <person name="Lv Z."/>
            <person name="Lu X."/>
            <person name="Zhang F."/>
            <person name="Jiang W."/>
            <person name="Ma Y."/>
            <person name="Chen M."/>
            <person name="Hao X."/>
            <person name="Li L."/>
            <person name="Tang Y."/>
            <person name="Lv G."/>
            <person name="Zhou Y."/>
            <person name="Sun X."/>
            <person name="Brodelius P.E."/>
            <person name="Rose J.K.C."/>
            <person name="Tang K."/>
        </authorList>
    </citation>
    <scope>NUCLEOTIDE SEQUENCE [LARGE SCALE GENOMIC DNA]</scope>
    <source>
        <strain evidence="3">cv. Huhao1</strain>
        <tissue evidence="2">Leaf</tissue>
    </source>
</reference>
<protein>
    <submittedName>
        <fullName evidence="2">RNA-directed DNA polymerase, eukaryota, Reverse transcriptase zinc-binding domain protein</fullName>
    </submittedName>
</protein>
<keyword evidence="2" id="KW-0695">RNA-directed DNA polymerase</keyword>
<dbReference type="OrthoDB" id="1932527at2759"/>
<dbReference type="PROSITE" id="PS50878">
    <property type="entry name" value="RT_POL"/>
    <property type="match status" value="1"/>
</dbReference>
<keyword evidence="3" id="KW-1185">Reference proteome</keyword>
<sequence>MDQMGFPPRWCLWIRGIIQSARSAVLVNGSPTFEFYCQKGLRQGDPLSPFLFLIVMEALTNMILRACRLGDVEGIKVSDEGPSISHMLYADDALIMGTWSRNNIVMNTRLLRIFFMCSGLKINVHKSHLFGLGVSDTEVSSMAEVLGYKVGSLPFQYLGIKVGANMNRSSHWDPVVETVRNRLQSWKAKVLSIGGRLTLIKSVLSSLPVYYLSLFKAPGVVLENIERMMNKFLWTGSREGRGIHWVSWDIVTRPKRFGGLGISKLSEVNLALLVKWMCWFKTDHEGWWRKFIISLHGGRNRWAFLPVKKALAGNWKSVVNFLEKTRINGESIDKFFTCQLGDGSRINFWKDIWYGTTPLCIRWPILYSKDRNKKVSVKERIRFDGTVLVLDDSWELDASTVEGISEVQDVSYMLSQVKYSGCTDRWIWDQNPNADFSVAAVKNSLRRYIYTQQAHQMIWVKWVPIKVNILMWRIEKGRVPTRLELVKRRMVLPDSRCPLCRLEEESVNHLFITCEFSFAVWSLIWRWCKLIPVHFDSITDLVQGQELLLASARGKELFRGITMVTCWAIWKERNEMVFQNSTPKVVEVVSRVKSMSFLWFNSRAYSLKVVWKEWVKYPMYML</sequence>
<keyword evidence="2" id="KW-0808">Transferase</keyword>
<keyword evidence="2" id="KW-0548">Nucleotidyltransferase</keyword>
<feature type="domain" description="Reverse transcriptase" evidence="1">
    <location>
        <begin position="1"/>
        <end position="162"/>
    </location>
</feature>
<dbReference type="GO" id="GO:0003964">
    <property type="term" value="F:RNA-directed DNA polymerase activity"/>
    <property type="evidence" value="ECO:0007669"/>
    <property type="project" value="UniProtKB-KW"/>
</dbReference>
<name>A0A2U1NKJ6_ARTAN</name>
<dbReference type="AlphaFoldDB" id="A0A2U1NKJ6"/>
<dbReference type="PANTHER" id="PTHR33116">
    <property type="entry name" value="REVERSE TRANSCRIPTASE ZINC-BINDING DOMAIN-CONTAINING PROTEIN-RELATED-RELATED"/>
    <property type="match status" value="1"/>
</dbReference>
<evidence type="ECO:0000259" key="1">
    <source>
        <dbReference type="PROSITE" id="PS50878"/>
    </source>
</evidence>
<dbReference type="STRING" id="35608.A0A2U1NKJ6"/>
<dbReference type="PANTHER" id="PTHR33116:SF78">
    <property type="entry name" value="OS12G0587133 PROTEIN"/>
    <property type="match status" value="1"/>
</dbReference>
<dbReference type="EMBL" id="PKPP01002636">
    <property type="protein sequence ID" value="PWA74034.1"/>
    <property type="molecule type" value="Genomic_DNA"/>
</dbReference>
<evidence type="ECO:0000313" key="3">
    <source>
        <dbReference type="Proteomes" id="UP000245207"/>
    </source>
</evidence>
<gene>
    <name evidence="2" type="ORF">CTI12_AA256430</name>
</gene>
<dbReference type="Pfam" id="PF13966">
    <property type="entry name" value="zf-RVT"/>
    <property type="match status" value="1"/>
</dbReference>
<dbReference type="Pfam" id="PF00078">
    <property type="entry name" value="RVT_1"/>
    <property type="match status" value="1"/>
</dbReference>
<proteinExistence type="predicted"/>
<dbReference type="SUPFAM" id="SSF56672">
    <property type="entry name" value="DNA/RNA polymerases"/>
    <property type="match status" value="1"/>
</dbReference>
<evidence type="ECO:0000313" key="2">
    <source>
        <dbReference type="EMBL" id="PWA74034.1"/>
    </source>
</evidence>
<dbReference type="Proteomes" id="UP000245207">
    <property type="component" value="Unassembled WGS sequence"/>
</dbReference>
<organism evidence="2 3">
    <name type="scientific">Artemisia annua</name>
    <name type="common">Sweet wormwood</name>
    <dbReference type="NCBI Taxonomy" id="35608"/>
    <lineage>
        <taxon>Eukaryota</taxon>
        <taxon>Viridiplantae</taxon>
        <taxon>Streptophyta</taxon>
        <taxon>Embryophyta</taxon>
        <taxon>Tracheophyta</taxon>
        <taxon>Spermatophyta</taxon>
        <taxon>Magnoliopsida</taxon>
        <taxon>eudicotyledons</taxon>
        <taxon>Gunneridae</taxon>
        <taxon>Pentapetalae</taxon>
        <taxon>asterids</taxon>
        <taxon>campanulids</taxon>
        <taxon>Asterales</taxon>
        <taxon>Asteraceae</taxon>
        <taxon>Asteroideae</taxon>
        <taxon>Anthemideae</taxon>
        <taxon>Artemisiinae</taxon>
        <taxon>Artemisia</taxon>
    </lineage>
</organism>
<dbReference type="InterPro" id="IPR043502">
    <property type="entry name" value="DNA/RNA_pol_sf"/>
</dbReference>
<accession>A0A2U1NKJ6</accession>
<dbReference type="InterPro" id="IPR026960">
    <property type="entry name" value="RVT-Znf"/>
</dbReference>
<comment type="caution">
    <text evidence="2">The sequence shown here is derived from an EMBL/GenBank/DDBJ whole genome shotgun (WGS) entry which is preliminary data.</text>
</comment>